<dbReference type="Gene3D" id="3.40.50.12580">
    <property type="match status" value="1"/>
</dbReference>
<dbReference type="SUPFAM" id="SSF53756">
    <property type="entry name" value="UDP-Glycosyltransferase/glycogen phosphorylase"/>
    <property type="match status" value="1"/>
</dbReference>
<dbReference type="RefSeq" id="WP_175477262.1">
    <property type="nucleotide sequence ID" value="NZ_FNTX01000002.1"/>
</dbReference>
<name>A0A1H5NAD3_9MICO</name>
<dbReference type="STRING" id="648782.SAMN04488554_4129"/>
<evidence type="ECO:0000313" key="2">
    <source>
        <dbReference type="Proteomes" id="UP000199220"/>
    </source>
</evidence>
<protein>
    <submittedName>
        <fullName evidence="1">CDP-glycerol glycerophosphotransferase, TagB/SpsB family</fullName>
    </submittedName>
</protein>
<dbReference type="AlphaFoldDB" id="A0A1H5NAD3"/>
<keyword evidence="2" id="KW-1185">Reference proteome</keyword>
<accession>A0A1H5NAD3</accession>
<dbReference type="EMBL" id="FNTX01000002">
    <property type="protein sequence ID" value="SEE98609.1"/>
    <property type="molecule type" value="Genomic_DNA"/>
</dbReference>
<dbReference type="Proteomes" id="UP000199220">
    <property type="component" value="Unassembled WGS sequence"/>
</dbReference>
<reference evidence="2" key="1">
    <citation type="submission" date="2016-10" db="EMBL/GenBank/DDBJ databases">
        <authorList>
            <person name="Varghese N."/>
            <person name="Submissions S."/>
        </authorList>
    </citation>
    <scope>NUCLEOTIDE SEQUENCE [LARGE SCALE GENOMIC DNA]</scope>
    <source>
        <strain evidence="2">DSM 21368</strain>
    </source>
</reference>
<dbReference type="Pfam" id="PF04464">
    <property type="entry name" value="Glyphos_transf"/>
    <property type="match status" value="1"/>
</dbReference>
<organism evidence="1 2">
    <name type="scientific">Ruania alba</name>
    <dbReference type="NCBI Taxonomy" id="648782"/>
    <lineage>
        <taxon>Bacteria</taxon>
        <taxon>Bacillati</taxon>
        <taxon>Actinomycetota</taxon>
        <taxon>Actinomycetes</taxon>
        <taxon>Micrococcales</taxon>
        <taxon>Ruaniaceae</taxon>
        <taxon>Ruania</taxon>
    </lineage>
</organism>
<dbReference type="InterPro" id="IPR043148">
    <property type="entry name" value="TagF_C"/>
</dbReference>
<dbReference type="GO" id="GO:0016020">
    <property type="term" value="C:membrane"/>
    <property type="evidence" value="ECO:0007669"/>
    <property type="project" value="InterPro"/>
</dbReference>
<sequence>MRLRPVCEFIDHSAGRLLVHVHLRGSDESPESSFRLRLRSRTGYVAATVEAPVAERVNTVGRRSFAALAFAVPIERVPDGGFRLEVARTGSTTWVPVGTSPGLLASSRLMTVGARRMQVFPAAGRSATWVRFSSWTRWARVVWAFRNVLRDLAFILYLRRFWWVRPVRALTRPFVPRGEIWLIGERAETARDNGRALFAYLRQNRPAAPIYYTIDKDSPMVGAVASLGHVVWRSSLRHRILMLHASVLANAYSIKHMLPSRWRPGAYMNQCAWRVGAKRVYLKHGVHLSPDALKRANGGYDLLLSVGPAETAAMSATSGYRGRHLRETGLARYDNLRPERPSRTVLFMPTWRRYLVPTLFGSASDAQVAYPGSTYQEFVDGFLGDPRLAHVLQAYDLRLAVVPHYNLASLLRPEQLASQRIEILDGASADIPGLLRSSAMLLTDYSSVQFDVAYVGAPVVYAQFDREEYAAGHGGTGWFDTVRDGFGPQVTTVLGAIEAIERYAVADFEREEKYAERVARIFAYQDRENCARIAAAIDAID</sequence>
<dbReference type="InterPro" id="IPR007554">
    <property type="entry name" value="Glycerophosphate_synth"/>
</dbReference>
<evidence type="ECO:0000313" key="1">
    <source>
        <dbReference type="EMBL" id="SEE98609.1"/>
    </source>
</evidence>
<gene>
    <name evidence="1" type="ORF">SAMN04488554_4129</name>
</gene>
<keyword evidence="1" id="KW-0808">Transferase</keyword>
<proteinExistence type="predicted"/>
<dbReference type="GO" id="GO:0047355">
    <property type="term" value="F:CDP-glycerol glycerophosphotransferase activity"/>
    <property type="evidence" value="ECO:0007669"/>
    <property type="project" value="InterPro"/>
</dbReference>